<evidence type="ECO:0000256" key="7">
    <source>
        <dbReference type="ARBA" id="ARBA00022723"/>
    </source>
</evidence>
<proteinExistence type="inferred from homology"/>
<dbReference type="GO" id="GO:0016558">
    <property type="term" value="P:protein import into peroxisome matrix"/>
    <property type="evidence" value="ECO:0007669"/>
    <property type="project" value="InterPro"/>
</dbReference>
<dbReference type="AlphaFoldDB" id="A0A336L822"/>
<evidence type="ECO:0000259" key="16">
    <source>
        <dbReference type="Pfam" id="PF04757"/>
    </source>
</evidence>
<gene>
    <name evidence="17" type="primary">CSON005777</name>
</gene>
<dbReference type="Gene3D" id="3.30.40.10">
    <property type="entry name" value="Zinc/RING finger domain, C3HC4 (zinc finger)"/>
    <property type="match status" value="1"/>
</dbReference>
<evidence type="ECO:0000256" key="13">
    <source>
        <dbReference type="ARBA" id="ARBA00023140"/>
    </source>
</evidence>
<dbReference type="VEuPathDB" id="VectorBase:CSON005777"/>
<keyword evidence="11 15" id="KW-1133">Transmembrane helix</keyword>
<evidence type="ECO:0000313" key="17">
    <source>
        <dbReference type="EMBL" id="SSX13569.1"/>
    </source>
</evidence>
<evidence type="ECO:0000256" key="6">
    <source>
        <dbReference type="ARBA" id="ARBA00022692"/>
    </source>
</evidence>
<dbReference type="InterPro" id="IPR006845">
    <property type="entry name" value="Pex_N"/>
</dbReference>
<accession>A0A336L822</accession>
<evidence type="ECO:0000256" key="5">
    <source>
        <dbReference type="ARBA" id="ARBA00022448"/>
    </source>
</evidence>
<keyword evidence="8" id="KW-0863">Zinc-finger</keyword>
<keyword evidence="10" id="KW-0653">Protein transport</keyword>
<dbReference type="GO" id="GO:0008270">
    <property type="term" value="F:zinc ion binding"/>
    <property type="evidence" value="ECO:0007669"/>
    <property type="project" value="UniProtKB-KW"/>
</dbReference>
<evidence type="ECO:0000256" key="12">
    <source>
        <dbReference type="ARBA" id="ARBA00023136"/>
    </source>
</evidence>
<evidence type="ECO:0000256" key="1">
    <source>
        <dbReference type="ARBA" id="ARBA00004585"/>
    </source>
</evidence>
<keyword evidence="9" id="KW-0862">Zinc</keyword>
<dbReference type="EMBL" id="UFQT01002239">
    <property type="protein sequence ID" value="SSX32996.1"/>
    <property type="molecule type" value="Genomic_DNA"/>
</dbReference>
<organism evidence="17">
    <name type="scientific">Culicoides sonorensis</name>
    <name type="common">Biting midge</name>
    <dbReference type="NCBI Taxonomy" id="179676"/>
    <lineage>
        <taxon>Eukaryota</taxon>
        <taxon>Metazoa</taxon>
        <taxon>Ecdysozoa</taxon>
        <taxon>Arthropoda</taxon>
        <taxon>Hexapoda</taxon>
        <taxon>Insecta</taxon>
        <taxon>Pterygota</taxon>
        <taxon>Neoptera</taxon>
        <taxon>Endopterygota</taxon>
        <taxon>Diptera</taxon>
        <taxon>Nematocera</taxon>
        <taxon>Chironomoidea</taxon>
        <taxon>Ceratopogonidae</taxon>
        <taxon>Ceratopogoninae</taxon>
        <taxon>Culicoides</taxon>
        <taxon>Monoculicoides</taxon>
    </lineage>
</organism>
<protein>
    <recommendedName>
        <fullName evidence="4">Peroxisome assembly protein 12</fullName>
    </recommendedName>
    <alternativeName>
        <fullName evidence="14">Peroxin-12</fullName>
    </alternativeName>
</protein>
<evidence type="ECO:0000256" key="10">
    <source>
        <dbReference type="ARBA" id="ARBA00022927"/>
    </source>
</evidence>
<feature type="domain" description="Pex N-terminal" evidence="16">
    <location>
        <begin position="39"/>
        <end position="221"/>
    </location>
</feature>
<sequence length="302" mass="35134">MADKGAHLTQSSSFLINEPSFFDAVASKSLNSYGVVKKIIDNLCHSGRNNWIRKFFTEIYFSCNILIQTYYLSNYGGSFAETFYGLTRKNKKTKGFYKKDFYFSWLCLAILPYIQIKLNNFKDNISMNIDSVDKTQQKKYKNVCIIFGKLNVILEIAKLIQFLFFFGRKTSTCSLSNEIFNLTLNYTDSTRNKNHDILHKRTSEFVFSILSTCAFFIQFMQSFDLKIPRNKTQRWKYSLSKKTELQVCPICLNTIELPTLINISGYVYCYKCIFLNMKNCGKFCPVTGYAITIKDLIILHEN</sequence>
<comment type="subcellular location">
    <subcellularLocation>
        <location evidence="1">Peroxisome membrane</location>
        <topology evidence="1">Multi-pass membrane protein</topology>
    </subcellularLocation>
</comment>
<comment type="pathway">
    <text evidence="2">Protein modification; protein ubiquitination.</text>
</comment>
<evidence type="ECO:0000313" key="18">
    <source>
        <dbReference type="EMBL" id="SSX32996.1"/>
    </source>
</evidence>
<evidence type="ECO:0000256" key="14">
    <source>
        <dbReference type="ARBA" id="ARBA00029692"/>
    </source>
</evidence>
<dbReference type="PANTHER" id="PTHR12888:SF0">
    <property type="entry name" value="PEROXISOME ASSEMBLY PROTEIN 12"/>
    <property type="match status" value="1"/>
</dbReference>
<dbReference type="GO" id="GO:1990429">
    <property type="term" value="C:peroxisomal importomer complex"/>
    <property type="evidence" value="ECO:0007669"/>
    <property type="project" value="TreeGrafter"/>
</dbReference>
<dbReference type="SUPFAM" id="SSF57850">
    <property type="entry name" value="RING/U-box"/>
    <property type="match status" value="1"/>
</dbReference>
<keyword evidence="5" id="KW-0813">Transport</keyword>
<dbReference type="EMBL" id="UFQS01002239">
    <property type="protein sequence ID" value="SSX13569.1"/>
    <property type="molecule type" value="Genomic_DNA"/>
</dbReference>
<keyword evidence="12 15" id="KW-0472">Membrane</keyword>
<feature type="transmembrane region" description="Helical" evidence="15">
    <location>
        <begin position="101"/>
        <end position="118"/>
    </location>
</feature>
<dbReference type="InterPro" id="IPR013083">
    <property type="entry name" value="Znf_RING/FYVE/PHD"/>
</dbReference>
<reference evidence="18" key="2">
    <citation type="submission" date="2018-07" db="EMBL/GenBank/DDBJ databases">
        <authorList>
            <person name="Quirk P.G."/>
            <person name="Krulwich T.A."/>
        </authorList>
    </citation>
    <scope>NUCLEOTIDE SEQUENCE</scope>
</reference>
<reference evidence="17" key="1">
    <citation type="submission" date="2018-04" db="EMBL/GenBank/DDBJ databases">
        <authorList>
            <person name="Go L.Y."/>
            <person name="Mitchell J.A."/>
        </authorList>
    </citation>
    <scope>NUCLEOTIDE SEQUENCE</scope>
    <source>
        <tissue evidence="17">Whole organism</tissue>
    </source>
</reference>
<keyword evidence="6 15" id="KW-0812">Transmembrane</keyword>
<evidence type="ECO:0000256" key="3">
    <source>
        <dbReference type="ARBA" id="ARBA00008704"/>
    </source>
</evidence>
<comment type="similarity">
    <text evidence="3">Belongs to the pex2/pex10/pex12 family.</text>
</comment>
<dbReference type="PANTHER" id="PTHR12888">
    <property type="entry name" value="PEROXISOME ASSEMBLY PROTEIN 12 PEROXIN-12"/>
    <property type="match status" value="1"/>
</dbReference>
<evidence type="ECO:0000256" key="9">
    <source>
        <dbReference type="ARBA" id="ARBA00022833"/>
    </source>
</evidence>
<evidence type="ECO:0000256" key="11">
    <source>
        <dbReference type="ARBA" id="ARBA00022989"/>
    </source>
</evidence>
<dbReference type="InterPro" id="IPR017375">
    <property type="entry name" value="PEX12"/>
</dbReference>
<dbReference type="OMA" id="WKWYDEI"/>
<evidence type="ECO:0000256" key="8">
    <source>
        <dbReference type="ARBA" id="ARBA00022771"/>
    </source>
</evidence>
<keyword evidence="13" id="KW-0576">Peroxisome</keyword>
<dbReference type="GO" id="GO:0006513">
    <property type="term" value="P:protein monoubiquitination"/>
    <property type="evidence" value="ECO:0007669"/>
    <property type="project" value="TreeGrafter"/>
</dbReference>
<dbReference type="Pfam" id="PF04757">
    <property type="entry name" value="Pex2_Pex12"/>
    <property type="match status" value="1"/>
</dbReference>
<keyword evidence="7" id="KW-0479">Metal-binding</keyword>
<evidence type="ECO:0000256" key="15">
    <source>
        <dbReference type="SAM" id="Phobius"/>
    </source>
</evidence>
<evidence type="ECO:0000256" key="4">
    <source>
        <dbReference type="ARBA" id="ARBA00018980"/>
    </source>
</evidence>
<name>A0A336L822_CULSO</name>
<dbReference type="GO" id="GO:0005778">
    <property type="term" value="C:peroxisomal membrane"/>
    <property type="evidence" value="ECO:0007669"/>
    <property type="project" value="UniProtKB-SubCell"/>
</dbReference>
<evidence type="ECO:0000256" key="2">
    <source>
        <dbReference type="ARBA" id="ARBA00004906"/>
    </source>
</evidence>
<dbReference type="GO" id="GO:0004842">
    <property type="term" value="F:ubiquitin-protein transferase activity"/>
    <property type="evidence" value="ECO:0007669"/>
    <property type="project" value="TreeGrafter"/>
</dbReference>